<feature type="compositionally biased region" description="Polar residues" evidence="1">
    <location>
        <begin position="527"/>
        <end position="540"/>
    </location>
</feature>
<feature type="compositionally biased region" description="Basic and acidic residues" evidence="1">
    <location>
        <begin position="104"/>
        <end position="126"/>
    </location>
</feature>
<feature type="compositionally biased region" description="Basic and acidic residues" evidence="1">
    <location>
        <begin position="470"/>
        <end position="479"/>
    </location>
</feature>
<dbReference type="AlphaFoldDB" id="A0A3E2HCH4"/>
<feature type="non-terminal residue" evidence="2">
    <location>
        <position position="1"/>
    </location>
</feature>
<proteinExistence type="predicted"/>
<feature type="region of interest" description="Disordered" evidence="1">
    <location>
        <begin position="1"/>
        <end position="132"/>
    </location>
</feature>
<evidence type="ECO:0000313" key="3">
    <source>
        <dbReference type="Proteomes" id="UP000258309"/>
    </source>
</evidence>
<dbReference type="OrthoDB" id="409136at2759"/>
<feature type="compositionally biased region" description="Polar residues" evidence="1">
    <location>
        <begin position="412"/>
        <end position="422"/>
    </location>
</feature>
<feature type="compositionally biased region" description="Low complexity" evidence="1">
    <location>
        <begin position="458"/>
        <end position="469"/>
    </location>
</feature>
<feature type="non-terminal residue" evidence="2">
    <location>
        <position position="573"/>
    </location>
</feature>
<feature type="compositionally biased region" description="Low complexity" evidence="1">
    <location>
        <begin position="91"/>
        <end position="103"/>
    </location>
</feature>
<evidence type="ECO:0000256" key="1">
    <source>
        <dbReference type="SAM" id="MobiDB-lite"/>
    </source>
</evidence>
<dbReference type="STRING" id="5539.A0A3E2HCH4"/>
<feature type="compositionally biased region" description="Acidic residues" evidence="1">
    <location>
        <begin position="259"/>
        <end position="276"/>
    </location>
</feature>
<feature type="compositionally biased region" description="Basic and acidic residues" evidence="1">
    <location>
        <begin position="32"/>
        <end position="62"/>
    </location>
</feature>
<dbReference type="EMBL" id="NCSJ02000084">
    <property type="protein sequence ID" value="RFU31090.1"/>
    <property type="molecule type" value="Genomic_DNA"/>
</dbReference>
<dbReference type="OMA" id="GRSNSYH"/>
<reference evidence="2 3" key="1">
    <citation type="submission" date="2018-05" db="EMBL/GenBank/DDBJ databases">
        <title>Draft genome sequence of Scytalidium lignicola DSM 105466, a ubiquitous saprotrophic fungus.</title>
        <authorList>
            <person name="Buettner E."/>
            <person name="Gebauer A.M."/>
            <person name="Hofrichter M."/>
            <person name="Liers C."/>
            <person name="Kellner H."/>
        </authorList>
    </citation>
    <scope>NUCLEOTIDE SEQUENCE [LARGE SCALE GENOMIC DNA]</scope>
    <source>
        <strain evidence="2 3">DSM 105466</strain>
    </source>
</reference>
<feature type="compositionally biased region" description="Low complexity" evidence="1">
    <location>
        <begin position="480"/>
        <end position="490"/>
    </location>
</feature>
<gene>
    <name evidence="2" type="ORF">B7463_g5246</name>
</gene>
<feature type="region of interest" description="Disordered" evidence="1">
    <location>
        <begin position="527"/>
        <end position="573"/>
    </location>
</feature>
<keyword evidence="3" id="KW-1185">Reference proteome</keyword>
<name>A0A3E2HCH4_SCYLI</name>
<sequence>MGTADKTPRPAYVVDIDEQTQKPVRGTGRSATTKEKELSRSHRESRSRKKSDTEALRSERPIIRNLESPLRRSFTEDYEERNVTVERRKSSSGGPRRASSRQPSTRESHPLSRDTLRERTSKRDESVYYGVGVPMQPRAAPILSQPIPMRPRPQLATTTYARPASYHATYPANFGSRPPLSTSAFYQGPPSVPAPSYPPPPTPGGYVNYAASPVDYFTRPVSTQPTRSLSERFTPAERSASAFGDRPLLTNHPHSSSYDDYDDEDDEDDDNEEYDSPVESPKRIVRRASIRPSSARPAPPRKTKEEKDYELMPPPPPPSLLPKPILRRPSVDIPGSYPSESPRASPVPRASPARRSSPAPRESRTIYREEPSRPRRQRPKRSSVSYNLDRDDVRYQLETATSKPGRPRRQSYYGQSASTESSGGYEDKIREASMYQEDVTGGPGLALTAELLKRQQRRQAGSSRSTKSSGSHDESDFRRSATTRTTRSGSGVEDGNVTIKVLGSAKLVVDGTQIECLEGGEIQIQRQNSLRNGSERSSYSEYGPPRIEDRQSQRSGQSSRHSYALEHPMENYI</sequence>
<dbReference type="Proteomes" id="UP000258309">
    <property type="component" value="Unassembled WGS sequence"/>
</dbReference>
<feature type="compositionally biased region" description="Low complexity" evidence="1">
    <location>
        <begin position="338"/>
        <end position="360"/>
    </location>
</feature>
<organism evidence="2 3">
    <name type="scientific">Scytalidium lignicola</name>
    <name type="common">Hyphomycete</name>
    <dbReference type="NCBI Taxonomy" id="5539"/>
    <lineage>
        <taxon>Eukaryota</taxon>
        <taxon>Fungi</taxon>
        <taxon>Dikarya</taxon>
        <taxon>Ascomycota</taxon>
        <taxon>Pezizomycotina</taxon>
        <taxon>Leotiomycetes</taxon>
        <taxon>Leotiomycetes incertae sedis</taxon>
        <taxon>Scytalidium</taxon>
    </lineage>
</organism>
<accession>A0A3E2HCH4</accession>
<feature type="compositionally biased region" description="Basic and acidic residues" evidence="1">
    <location>
        <begin position="361"/>
        <end position="373"/>
    </location>
</feature>
<evidence type="ECO:0000313" key="2">
    <source>
        <dbReference type="EMBL" id="RFU31090.1"/>
    </source>
</evidence>
<feature type="compositionally biased region" description="Basic and acidic residues" evidence="1">
    <location>
        <begin position="563"/>
        <end position="573"/>
    </location>
</feature>
<feature type="region of interest" description="Disordered" evidence="1">
    <location>
        <begin position="218"/>
        <end position="494"/>
    </location>
</feature>
<feature type="compositionally biased region" description="Pro residues" evidence="1">
    <location>
        <begin position="312"/>
        <end position="321"/>
    </location>
</feature>
<feature type="compositionally biased region" description="Low complexity" evidence="1">
    <location>
        <begin position="553"/>
        <end position="562"/>
    </location>
</feature>
<protein>
    <submittedName>
        <fullName evidence="2">Uncharacterized protein</fullName>
    </submittedName>
</protein>
<feature type="compositionally biased region" description="Basic and acidic residues" evidence="1">
    <location>
        <begin position="69"/>
        <end position="89"/>
    </location>
</feature>
<comment type="caution">
    <text evidence="2">The sequence shown here is derived from an EMBL/GenBank/DDBJ whole genome shotgun (WGS) entry which is preliminary data.</text>
</comment>